<dbReference type="FunFam" id="1.10.10.10:FF:000001">
    <property type="entry name" value="LysR family transcriptional regulator"/>
    <property type="match status" value="1"/>
</dbReference>
<comment type="caution">
    <text evidence="6">The sequence shown here is derived from an EMBL/GenBank/DDBJ whole genome shotgun (WGS) entry which is preliminary data.</text>
</comment>
<keyword evidence="2" id="KW-0805">Transcription regulation</keyword>
<dbReference type="Proteomes" id="UP000585721">
    <property type="component" value="Unassembled WGS sequence"/>
</dbReference>
<accession>A0A841GIS3</accession>
<keyword evidence="3 6" id="KW-0238">DNA-binding</keyword>
<sequence>MDRLRSLHALIAVVESGSFVAAAQRLHSSKAAVSRYIQELETYLGVRLLQRSTRRIALTEAGRDYYQRTRQILADLDDADSAIGAHNSRLIGHIRINAPLSFGTRYLAPLWAEFMERNPAVTLDIELTDRRIDLLEEGFDLAIRIGNLADSTLVSRRLADSYPLLCATDAYLEKHGCPATPDELVQHQTIAFSYLPTGDIWHFQSADGEKCSVSLKPRIHTNNGDTIRALTLASQGISLLPVFEIVSELKEGKLRPILRGWHGPAFGIHAVYPSRKHLSLKVKTLIDYLAEKLAGTDWQIPAR</sequence>
<name>A0A841GIS3_9GAMM</name>
<feature type="domain" description="HTH lysR-type" evidence="5">
    <location>
        <begin position="1"/>
        <end position="59"/>
    </location>
</feature>
<evidence type="ECO:0000313" key="6">
    <source>
        <dbReference type="EMBL" id="MBB6056586.1"/>
    </source>
</evidence>
<proteinExistence type="inferred from homology"/>
<dbReference type="CDD" id="cd08422">
    <property type="entry name" value="PBP2_CrgA_like"/>
    <property type="match status" value="1"/>
</dbReference>
<dbReference type="InterPro" id="IPR036388">
    <property type="entry name" value="WH-like_DNA-bd_sf"/>
</dbReference>
<evidence type="ECO:0000313" key="7">
    <source>
        <dbReference type="Proteomes" id="UP000585721"/>
    </source>
</evidence>
<keyword evidence="7" id="KW-1185">Reference proteome</keyword>
<dbReference type="PRINTS" id="PR00039">
    <property type="entry name" value="HTHLYSR"/>
</dbReference>
<protein>
    <submittedName>
        <fullName evidence="6">DNA-binding transcriptional LysR family regulator</fullName>
    </submittedName>
</protein>
<evidence type="ECO:0000256" key="4">
    <source>
        <dbReference type="ARBA" id="ARBA00023163"/>
    </source>
</evidence>
<evidence type="ECO:0000256" key="1">
    <source>
        <dbReference type="ARBA" id="ARBA00009437"/>
    </source>
</evidence>
<dbReference type="FunFam" id="3.40.190.290:FF:000001">
    <property type="entry name" value="Transcriptional regulator, LysR family"/>
    <property type="match status" value="1"/>
</dbReference>
<dbReference type="GO" id="GO:0003700">
    <property type="term" value="F:DNA-binding transcription factor activity"/>
    <property type="evidence" value="ECO:0007669"/>
    <property type="project" value="InterPro"/>
</dbReference>
<dbReference type="PANTHER" id="PTHR30537">
    <property type="entry name" value="HTH-TYPE TRANSCRIPTIONAL REGULATOR"/>
    <property type="match status" value="1"/>
</dbReference>
<dbReference type="SUPFAM" id="SSF46785">
    <property type="entry name" value="Winged helix' DNA-binding domain"/>
    <property type="match status" value="1"/>
</dbReference>
<dbReference type="InterPro" id="IPR036390">
    <property type="entry name" value="WH_DNA-bd_sf"/>
</dbReference>
<organism evidence="6 7">
    <name type="scientific">Tolumonas osonensis</name>
    <dbReference type="NCBI Taxonomy" id="675874"/>
    <lineage>
        <taxon>Bacteria</taxon>
        <taxon>Pseudomonadati</taxon>
        <taxon>Pseudomonadota</taxon>
        <taxon>Gammaproteobacteria</taxon>
        <taxon>Aeromonadales</taxon>
        <taxon>Aeromonadaceae</taxon>
        <taxon>Tolumonas</taxon>
    </lineage>
</organism>
<evidence type="ECO:0000256" key="3">
    <source>
        <dbReference type="ARBA" id="ARBA00023125"/>
    </source>
</evidence>
<dbReference type="InterPro" id="IPR000847">
    <property type="entry name" value="LysR_HTH_N"/>
</dbReference>
<keyword evidence="4" id="KW-0804">Transcription</keyword>
<dbReference type="Pfam" id="PF00126">
    <property type="entry name" value="HTH_1"/>
    <property type="match status" value="1"/>
</dbReference>
<dbReference type="Gene3D" id="3.40.190.290">
    <property type="match status" value="1"/>
</dbReference>
<dbReference type="InterPro" id="IPR005119">
    <property type="entry name" value="LysR_subst-bd"/>
</dbReference>
<reference evidence="6 7" key="1">
    <citation type="submission" date="2020-08" db="EMBL/GenBank/DDBJ databases">
        <title>Genomic Encyclopedia of Type Strains, Phase IV (KMG-IV): sequencing the most valuable type-strain genomes for metagenomic binning, comparative biology and taxonomic classification.</title>
        <authorList>
            <person name="Goeker M."/>
        </authorList>
    </citation>
    <scope>NUCLEOTIDE SEQUENCE [LARGE SCALE GENOMIC DNA]</scope>
    <source>
        <strain evidence="6 7">DSM 22975</strain>
    </source>
</reference>
<dbReference type="Pfam" id="PF03466">
    <property type="entry name" value="LysR_substrate"/>
    <property type="match status" value="1"/>
</dbReference>
<dbReference type="AlphaFoldDB" id="A0A841GIS3"/>
<dbReference type="EMBL" id="JACHGR010000008">
    <property type="protein sequence ID" value="MBB6056586.1"/>
    <property type="molecule type" value="Genomic_DNA"/>
</dbReference>
<dbReference type="PROSITE" id="PS50931">
    <property type="entry name" value="HTH_LYSR"/>
    <property type="match status" value="1"/>
</dbReference>
<dbReference type="GO" id="GO:0043565">
    <property type="term" value="F:sequence-specific DNA binding"/>
    <property type="evidence" value="ECO:0007669"/>
    <property type="project" value="TreeGrafter"/>
</dbReference>
<gene>
    <name evidence="6" type="ORF">HNR75_002524</name>
</gene>
<comment type="similarity">
    <text evidence="1">Belongs to the LysR transcriptional regulatory family.</text>
</comment>
<dbReference type="Gene3D" id="1.10.10.10">
    <property type="entry name" value="Winged helix-like DNA-binding domain superfamily/Winged helix DNA-binding domain"/>
    <property type="match status" value="1"/>
</dbReference>
<evidence type="ECO:0000259" key="5">
    <source>
        <dbReference type="PROSITE" id="PS50931"/>
    </source>
</evidence>
<evidence type="ECO:0000256" key="2">
    <source>
        <dbReference type="ARBA" id="ARBA00023015"/>
    </source>
</evidence>
<dbReference type="InterPro" id="IPR058163">
    <property type="entry name" value="LysR-type_TF_proteobact-type"/>
</dbReference>
<dbReference type="RefSeq" id="WP_188027306.1">
    <property type="nucleotide sequence ID" value="NZ_JACHGR010000008.1"/>
</dbReference>
<dbReference type="GO" id="GO:0006351">
    <property type="term" value="P:DNA-templated transcription"/>
    <property type="evidence" value="ECO:0007669"/>
    <property type="project" value="TreeGrafter"/>
</dbReference>
<dbReference type="PANTHER" id="PTHR30537:SF5">
    <property type="entry name" value="HTH-TYPE TRANSCRIPTIONAL ACTIVATOR TTDR-RELATED"/>
    <property type="match status" value="1"/>
</dbReference>
<dbReference type="SUPFAM" id="SSF53850">
    <property type="entry name" value="Periplasmic binding protein-like II"/>
    <property type="match status" value="1"/>
</dbReference>